<feature type="region of interest" description="Disordered" evidence="1">
    <location>
        <begin position="25"/>
        <end position="53"/>
    </location>
</feature>
<evidence type="ECO:0000256" key="1">
    <source>
        <dbReference type="SAM" id="MobiDB-lite"/>
    </source>
</evidence>
<evidence type="ECO:0000313" key="2">
    <source>
        <dbReference type="EMBL" id="KAK7074311.1"/>
    </source>
</evidence>
<comment type="caution">
    <text evidence="2">The sequence shown here is derived from an EMBL/GenBank/DDBJ whole genome shotgun (WGS) entry which is preliminary data.</text>
</comment>
<accession>A0AAN8WXQ2</accession>
<feature type="compositionally biased region" description="Low complexity" evidence="1">
    <location>
        <begin position="29"/>
        <end position="53"/>
    </location>
</feature>
<proteinExistence type="predicted"/>
<organism evidence="2 3">
    <name type="scientific">Halocaridina rubra</name>
    <name type="common">Hawaiian red shrimp</name>
    <dbReference type="NCBI Taxonomy" id="373956"/>
    <lineage>
        <taxon>Eukaryota</taxon>
        <taxon>Metazoa</taxon>
        <taxon>Ecdysozoa</taxon>
        <taxon>Arthropoda</taxon>
        <taxon>Crustacea</taxon>
        <taxon>Multicrustacea</taxon>
        <taxon>Malacostraca</taxon>
        <taxon>Eumalacostraca</taxon>
        <taxon>Eucarida</taxon>
        <taxon>Decapoda</taxon>
        <taxon>Pleocyemata</taxon>
        <taxon>Caridea</taxon>
        <taxon>Atyoidea</taxon>
        <taxon>Atyidae</taxon>
        <taxon>Halocaridina</taxon>
    </lineage>
</organism>
<name>A0AAN8WXQ2_HALRR</name>
<protein>
    <submittedName>
        <fullName evidence="2">Uncharacterized protein</fullName>
    </submittedName>
</protein>
<evidence type="ECO:0000313" key="3">
    <source>
        <dbReference type="Proteomes" id="UP001381693"/>
    </source>
</evidence>
<dbReference type="Proteomes" id="UP001381693">
    <property type="component" value="Unassembled WGS sequence"/>
</dbReference>
<dbReference type="AlphaFoldDB" id="A0AAN8WXQ2"/>
<keyword evidence="3" id="KW-1185">Reference proteome</keyword>
<dbReference type="EMBL" id="JAXCGZ010011671">
    <property type="protein sequence ID" value="KAK7074311.1"/>
    <property type="molecule type" value="Genomic_DNA"/>
</dbReference>
<sequence length="111" mass="11559">MQSVFVYGRIFSRAVANGIYTVSTGGGQTASSSSSSAASSSTSSGASVSSPTSSSEAEAFSSAAAANSRKKLRFLTAVSGFPKNRTLEKVKPGKFGDDAYFVYSDRKQLLY</sequence>
<gene>
    <name evidence="2" type="ORF">SK128_007517</name>
</gene>
<reference evidence="2 3" key="1">
    <citation type="submission" date="2023-11" db="EMBL/GenBank/DDBJ databases">
        <title>Halocaridina rubra genome assembly.</title>
        <authorList>
            <person name="Smith C."/>
        </authorList>
    </citation>
    <scope>NUCLEOTIDE SEQUENCE [LARGE SCALE GENOMIC DNA]</scope>
    <source>
        <strain evidence="2">EP-1</strain>
        <tissue evidence="2">Whole</tissue>
    </source>
</reference>